<keyword evidence="1" id="KW-0812">Transmembrane</keyword>
<dbReference type="AlphaFoldDB" id="A0A9E8M2G6"/>
<accession>A0A9E8M2G6</accession>
<protein>
    <submittedName>
        <fullName evidence="2">Uncharacterized protein</fullName>
    </submittedName>
</protein>
<feature type="transmembrane region" description="Helical" evidence="1">
    <location>
        <begin position="30"/>
        <end position="49"/>
    </location>
</feature>
<feature type="transmembrane region" description="Helical" evidence="1">
    <location>
        <begin position="7"/>
        <end position="24"/>
    </location>
</feature>
<feature type="transmembrane region" description="Helical" evidence="1">
    <location>
        <begin position="79"/>
        <end position="100"/>
    </location>
</feature>
<feature type="transmembrane region" description="Helical" evidence="1">
    <location>
        <begin position="56"/>
        <end position="73"/>
    </location>
</feature>
<dbReference type="Proteomes" id="UP001164726">
    <property type="component" value="Chromosome"/>
</dbReference>
<sequence length="103" mass="11670">MESLKKMVPYLLICAIVFFTLPIFEKNADYIANIVIVFPLTCLIISIIFGIKNGFHFLFSIFVGTLFALTMFIHYNTSAWGYIIVYTIVAFIGNAIGSIFKKN</sequence>
<dbReference type="RefSeq" id="WP_275421506.1">
    <property type="nucleotide sequence ID" value="NZ_CP106877.1"/>
</dbReference>
<evidence type="ECO:0000313" key="3">
    <source>
        <dbReference type="Proteomes" id="UP001164726"/>
    </source>
</evidence>
<dbReference type="KEGG" id="fhl:OE105_04295"/>
<evidence type="ECO:0000313" key="2">
    <source>
        <dbReference type="EMBL" id="WAA13346.1"/>
    </source>
</evidence>
<keyword evidence="1" id="KW-0472">Membrane</keyword>
<name>A0A9E8M2G6_9BACI</name>
<organism evidence="2 3">
    <name type="scientific">Fervidibacillus halotolerans</name>
    <dbReference type="NCBI Taxonomy" id="2980027"/>
    <lineage>
        <taxon>Bacteria</taxon>
        <taxon>Bacillati</taxon>
        <taxon>Bacillota</taxon>
        <taxon>Bacilli</taxon>
        <taxon>Bacillales</taxon>
        <taxon>Bacillaceae</taxon>
        <taxon>Fervidibacillus</taxon>
    </lineage>
</organism>
<proteinExistence type="predicted"/>
<keyword evidence="3" id="KW-1185">Reference proteome</keyword>
<reference evidence="2" key="1">
    <citation type="submission" date="2022-09" db="EMBL/GenBank/DDBJ databases">
        <title>Complete Genomes of Fervidibacillus albus and Fervidibacillus halotolerans isolated from tidal flat sediments.</title>
        <authorList>
            <person name="Kwon K.K."/>
            <person name="Yang S.-H."/>
            <person name="Park M.J."/>
            <person name="Oh H.-M."/>
        </authorList>
    </citation>
    <scope>NUCLEOTIDE SEQUENCE</scope>
    <source>
        <strain evidence="2">MEBiC13594</strain>
    </source>
</reference>
<evidence type="ECO:0000256" key="1">
    <source>
        <dbReference type="SAM" id="Phobius"/>
    </source>
</evidence>
<dbReference type="EMBL" id="CP106877">
    <property type="protein sequence ID" value="WAA13346.1"/>
    <property type="molecule type" value="Genomic_DNA"/>
</dbReference>
<gene>
    <name evidence="2" type="ORF">OE105_04295</name>
</gene>
<keyword evidence="1" id="KW-1133">Transmembrane helix</keyword>